<reference evidence="2" key="1">
    <citation type="submission" date="2015-11" db="EMBL/GenBank/DDBJ databases">
        <title>De novo transcriptome assembly of four potential Pierce s Disease insect vectors from Arizona vineyards.</title>
        <authorList>
            <person name="Tassone E.E."/>
        </authorList>
    </citation>
    <scope>NUCLEOTIDE SEQUENCE</scope>
</reference>
<dbReference type="SUPFAM" id="SSF143875">
    <property type="entry name" value="ERH-like"/>
    <property type="match status" value="1"/>
</dbReference>
<evidence type="ECO:0000256" key="1">
    <source>
        <dbReference type="ARBA" id="ARBA00007491"/>
    </source>
</evidence>
<evidence type="ECO:0008006" key="3">
    <source>
        <dbReference type="Google" id="ProtNLM"/>
    </source>
</evidence>
<dbReference type="InterPro" id="IPR000781">
    <property type="entry name" value="ERH"/>
</dbReference>
<dbReference type="PANTHER" id="PTHR12373:SF0">
    <property type="entry name" value="ENHANCER OF RUDIMENTARY HOMOLOG"/>
    <property type="match status" value="1"/>
</dbReference>
<dbReference type="InterPro" id="IPR035912">
    <property type="entry name" value="EHR_sf"/>
</dbReference>
<dbReference type="PANTHER" id="PTHR12373">
    <property type="entry name" value="ENHANCER OF RUDIMENTARY ERH"/>
    <property type="match status" value="1"/>
</dbReference>
<gene>
    <name evidence="2" type="ORF">g.12040</name>
</gene>
<dbReference type="AlphaFoldDB" id="A0A1B6F2E1"/>
<name>A0A1B6F2E1_9HEMI</name>
<dbReference type="Pfam" id="PF01133">
    <property type="entry name" value="ER"/>
    <property type="match status" value="1"/>
</dbReference>
<sequence length="138" mass="16035">LSVLPERCLHSEKVTFCCKVMDFPVHVVPRKSHCILLIQTGPVESRIFSDFESVTDCCKGIIKIYEDFLGYLHPNDQQLTYDPMSVMQFVNDVKDIACLVFHEASGMYAPYPREWVLEKLLMHFKRQNAQIAEIENHE</sequence>
<protein>
    <recommendedName>
        <fullName evidence="3">Enhancer of rudimentary homolog</fullName>
    </recommendedName>
</protein>
<proteinExistence type="inferred from homology"/>
<dbReference type="EMBL" id="GECZ01025337">
    <property type="protein sequence ID" value="JAS44432.1"/>
    <property type="molecule type" value="Transcribed_RNA"/>
</dbReference>
<organism evidence="2">
    <name type="scientific">Cuerna arida</name>
    <dbReference type="NCBI Taxonomy" id="1464854"/>
    <lineage>
        <taxon>Eukaryota</taxon>
        <taxon>Metazoa</taxon>
        <taxon>Ecdysozoa</taxon>
        <taxon>Arthropoda</taxon>
        <taxon>Hexapoda</taxon>
        <taxon>Insecta</taxon>
        <taxon>Pterygota</taxon>
        <taxon>Neoptera</taxon>
        <taxon>Paraneoptera</taxon>
        <taxon>Hemiptera</taxon>
        <taxon>Auchenorrhyncha</taxon>
        <taxon>Membracoidea</taxon>
        <taxon>Cicadellidae</taxon>
        <taxon>Cicadellinae</taxon>
        <taxon>Proconiini</taxon>
        <taxon>Cuerna</taxon>
    </lineage>
</organism>
<comment type="similarity">
    <text evidence="1">Belongs to the E(R) family.</text>
</comment>
<feature type="non-terminal residue" evidence="2">
    <location>
        <position position="1"/>
    </location>
</feature>
<dbReference type="Gene3D" id="3.30.2260.10">
    <property type="entry name" value="Enhancer of rudimentary"/>
    <property type="match status" value="1"/>
</dbReference>
<evidence type="ECO:0000313" key="2">
    <source>
        <dbReference type="EMBL" id="JAS44432.1"/>
    </source>
</evidence>
<accession>A0A1B6F2E1</accession>